<dbReference type="AlphaFoldDB" id="A0A1Y2FZD3"/>
<dbReference type="GO" id="GO:0003700">
    <property type="term" value="F:DNA-binding transcription factor activity"/>
    <property type="evidence" value="ECO:0007669"/>
    <property type="project" value="InterPro"/>
</dbReference>
<keyword evidence="3" id="KW-0539">Nucleus</keyword>
<feature type="region of interest" description="Disordered" evidence="5">
    <location>
        <begin position="119"/>
        <end position="149"/>
    </location>
</feature>
<proteinExistence type="inferred from homology"/>
<dbReference type="Pfam" id="PF00447">
    <property type="entry name" value="HSF_DNA-bind"/>
    <property type="match status" value="1"/>
</dbReference>
<comment type="caution">
    <text evidence="7">The sequence shown here is derived from an EMBL/GenBank/DDBJ whole genome shotgun (WGS) entry which is preliminary data.</text>
</comment>
<accession>A0A1Y2FZD3</accession>
<dbReference type="GO" id="GO:0043565">
    <property type="term" value="F:sequence-specific DNA binding"/>
    <property type="evidence" value="ECO:0007669"/>
    <property type="project" value="InterPro"/>
</dbReference>
<dbReference type="Gene3D" id="1.10.10.10">
    <property type="entry name" value="Winged helix-like DNA-binding domain superfamily/Winged helix DNA-binding domain"/>
    <property type="match status" value="1"/>
</dbReference>
<dbReference type="Proteomes" id="UP000193467">
    <property type="component" value="Unassembled WGS sequence"/>
</dbReference>
<comment type="subcellular location">
    <subcellularLocation>
        <location evidence="1">Nucleus</location>
    </subcellularLocation>
</comment>
<evidence type="ECO:0000256" key="5">
    <source>
        <dbReference type="SAM" id="MobiDB-lite"/>
    </source>
</evidence>
<feature type="region of interest" description="Disordered" evidence="5">
    <location>
        <begin position="331"/>
        <end position="353"/>
    </location>
</feature>
<evidence type="ECO:0000313" key="7">
    <source>
        <dbReference type="EMBL" id="ORY89434.1"/>
    </source>
</evidence>
<dbReference type="InterPro" id="IPR000232">
    <property type="entry name" value="HSF_DNA-bd"/>
</dbReference>
<feature type="region of interest" description="Disordered" evidence="5">
    <location>
        <begin position="287"/>
        <end position="316"/>
    </location>
</feature>
<feature type="compositionally biased region" description="Low complexity" evidence="5">
    <location>
        <begin position="287"/>
        <end position="304"/>
    </location>
</feature>
<evidence type="ECO:0000313" key="8">
    <source>
        <dbReference type="Proteomes" id="UP000193467"/>
    </source>
</evidence>
<dbReference type="EMBL" id="MCGR01000006">
    <property type="protein sequence ID" value="ORY89434.1"/>
    <property type="molecule type" value="Genomic_DNA"/>
</dbReference>
<protein>
    <recommendedName>
        <fullName evidence="6">HSF-type DNA-binding domain-containing protein</fullName>
    </recommendedName>
</protein>
<name>A0A1Y2FZD3_9BASI</name>
<organism evidence="7 8">
    <name type="scientific">Leucosporidium creatinivorum</name>
    <dbReference type="NCBI Taxonomy" id="106004"/>
    <lineage>
        <taxon>Eukaryota</taxon>
        <taxon>Fungi</taxon>
        <taxon>Dikarya</taxon>
        <taxon>Basidiomycota</taxon>
        <taxon>Pucciniomycotina</taxon>
        <taxon>Microbotryomycetes</taxon>
        <taxon>Leucosporidiales</taxon>
        <taxon>Leucosporidium</taxon>
    </lineage>
</organism>
<sequence>MSKTAGKGAPRSRFVQQLWDTLSFNSPDLCWDGADRFRISGDDQRSRSALAAGGFEFRSLSSFVRQLSYYGFKRLSDRRRSGDRLPAAQSFIVFSHPSGHFSRDNREETSLIVRKLRARKRTTNRRGSSASSEQDQELELDDEPEGDEDAVKVATPEEYDSEEPRSTEVHQPIYHEQAHQDSYSSASLKMTWAGLSLPPRAQDHWQQSPYPSPLNAPFPSPLHTPSNATFGLPPQAYSFNHAGSSAPGYFQPPIAPTAIPPALVEGKFDHQVGSSVHYHPIGMVAGVAPPSPANSSSGSDADSNQQHTGFVSPAPAPSRTLLGLYSTASASDDSSFAANPNAETHRKPAQYYTLPNHDFSTLYGHTTSSD</sequence>
<reference evidence="7 8" key="1">
    <citation type="submission" date="2016-07" db="EMBL/GenBank/DDBJ databases">
        <title>Pervasive Adenine N6-methylation of Active Genes in Fungi.</title>
        <authorList>
            <consortium name="DOE Joint Genome Institute"/>
            <person name="Mondo S.J."/>
            <person name="Dannebaum R.O."/>
            <person name="Kuo R.C."/>
            <person name="Labutti K."/>
            <person name="Haridas S."/>
            <person name="Kuo A."/>
            <person name="Salamov A."/>
            <person name="Ahrendt S.R."/>
            <person name="Lipzen A."/>
            <person name="Sullivan W."/>
            <person name="Andreopoulos W.B."/>
            <person name="Clum A."/>
            <person name="Lindquist E."/>
            <person name="Daum C."/>
            <person name="Ramamoorthy G.K."/>
            <person name="Gryganskyi A."/>
            <person name="Culley D."/>
            <person name="Magnuson J.K."/>
            <person name="James T.Y."/>
            <person name="O'Malley M.A."/>
            <person name="Stajich J.E."/>
            <person name="Spatafora J.W."/>
            <person name="Visel A."/>
            <person name="Grigoriev I.V."/>
        </authorList>
    </citation>
    <scope>NUCLEOTIDE SEQUENCE [LARGE SCALE GENOMIC DNA]</scope>
    <source>
        <strain evidence="7 8">62-1032</strain>
    </source>
</reference>
<evidence type="ECO:0000256" key="4">
    <source>
        <dbReference type="RuleBase" id="RU004020"/>
    </source>
</evidence>
<feature type="compositionally biased region" description="Acidic residues" evidence="5">
    <location>
        <begin position="134"/>
        <end position="148"/>
    </location>
</feature>
<feature type="compositionally biased region" description="Low complexity" evidence="5">
    <location>
        <begin position="331"/>
        <end position="342"/>
    </location>
</feature>
<keyword evidence="2" id="KW-0238">DNA-binding</keyword>
<dbReference type="STRING" id="106004.A0A1Y2FZD3"/>
<dbReference type="InterPro" id="IPR036388">
    <property type="entry name" value="WH-like_DNA-bd_sf"/>
</dbReference>
<dbReference type="InParanoid" id="A0A1Y2FZD3"/>
<evidence type="ECO:0000256" key="2">
    <source>
        <dbReference type="ARBA" id="ARBA00023125"/>
    </source>
</evidence>
<evidence type="ECO:0000256" key="3">
    <source>
        <dbReference type="ARBA" id="ARBA00023242"/>
    </source>
</evidence>
<dbReference type="SMART" id="SM00415">
    <property type="entry name" value="HSF"/>
    <property type="match status" value="1"/>
</dbReference>
<keyword evidence="8" id="KW-1185">Reference proteome</keyword>
<gene>
    <name evidence="7" type="ORF">BCR35DRAFT_300620</name>
</gene>
<evidence type="ECO:0000256" key="1">
    <source>
        <dbReference type="ARBA" id="ARBA00004123"/>
    </source>
</evidence>
<dbReference type="SUPFAM" id="SSF46785">
    <property type="entry name" value="Winged helix' DNA-binding domain"/>
    <property type="match status" value="1"/>
</dbReference>
<comment type="similarity">
    <text evidence="4">Belongs to the HSF family.</text>
</comment>
<feature type="domain" description="HSF-type DNA-binding" evidence="6">
    <location>
        <begin position="10"/>
        <end position="115"/>
    </location>
</feature>
<evidence type="ECO:0000259" key="6">
    <source>
        <dbReference type="SMART" id="SM00415"/>
    </source>
</evidence>
<dbReference type="InterPro" id="IPR036390">
    <property type="entry name" value="WH_DNA-bd_sf"/>
</dbReference>
<dbReference type="GO" id="GO:0005634">
    <property type="term" value="C:nucleus"/>
    <property type="evidence" value="ECO:0007669"/>
    <property type="project" value="UniProtKB-SubCell"/>
</dbReference>